<dbReference type="OrthoDB" id="10013007at2759"/>
<keyword evidence="1" id="KW-0727">SH2 domain</keyword>
<dbReference type="InterPro" id="IPR000980">
    <property type="entry name" value="SH2"/>
</dbReference>
<dbReference type="SUPFAM" id="SSF55550">
    <property type="entry name" value="SH2 domain"/>
    <property type="match status" value="2"/>
</dbReference>
<name>A0A443SMV9_9ACAR</name>
<dbReference type="EMBL" id="NCKV01001178">
    <property type="protein sequence ID" value="RWS28857.1"/>
    <property type="molecule type" value="Genomic_DNA"/>
</dbReference>
<dbReference type="SMART" id="SM00252">
    <property type="entry name" value="SH2"/>
    <property type="match status" value="2"/>
</dbReference>
<sequence length="248" mass="27979">MSILFRRPIGAFVVRVSSSNAGSYALSIRVPNEYRISGVAHYLIVRTPKGTYKIKGFPKEFSCLHSLVVHHSISQELLPCRLNVEDCDKQVPDWFFRSICRDSAMILLDNKPLGAFVVRESTTQQGCFALSLRVPDEYRISGVAHYLIFRSAKGTFQIKGFSKEFPSLQSLIAHYSIMQELLPCPLNLTIACKAKNLDANRAKRSQDTDECEVITSCCDNTDVLVDIDSDADYQRIPSLRRRSPIVKK</sequence>
<dbReference type="PROSITE" id="PS50001">
    <property type="entry name" value="SH2"/>
    <property type="match status" value="2"/>
</dbReference>
<accession>A0A443SMV9</accession>
<dbReference type="CDD" id="cd00173">
    <property type="entry name" value="SH2"/>
    <property type="match status" value="1"/>
</dbReference>
<proteinExistence type="predicted"/>
<organism evidence="3 4">
    <name type="scientific">Leptotrombidium deliense</name>
    <dbReference type="NCBI Taxonomy" id="299467"/>
    <lineage>
        <taxon>Eukaryota</taxon>
        <taxon>Metazoa</taxon>
        <taxon>Ecdysozoa</taxon>
        <taxon>Arthropoda</taxon>
        <taxon>Chelicerata</taxon>
        <taxon>Arachnida</taxon>
        <taxon>Acari</taxon>
        <taxon>Acariformes</taxon>
        <taxon>Trombidiformes</taxon>
        <taxon>Prostigmata</taxon>
        <taxon>Anystina</taxon>
        <taxon>Parasitengona</taxon>
        <taxon>Trombiculoidea</taxon>
        <taxon>Trombiculidae</taxon>
        <taxon>Leptotrombidium</taxon>
    </lineage>
</organism>
<evidence type="ECO:0000256" key="1">
    <source>
        <dbReference type="PROSITE-ProRule" id="PRU00191"/>
    </source>
</evidence>
<dbReference type="PANTHER" id="PTHR15832:SF2">
    <property type="entry name" value="SH2 DOMAIN-CONTAINING PROTEIN"/>
    <property type="match status" value="1"/>
</dbReference>
<reference evidence="3 4" key="1">
    <citation type="journal article" date="2018" name="Gigascience">
        <title>Genomes of trombidid mites reveal novel predicted allergens and laterally-transferred genes associated with secondary metabolism.</title>
        <authorList>
            <person name="Dong X."/>
            <person name="Chaisiri K."/>
            <person name="Xia D."/>
            <person name="Armstrong S.D."/>
            <person name="Fang Y."/>
            <person name="Donnelly M.J."/>
            <person name="Kadowaki T."/>
            <person name="McGarry J.W."/>
            <person name="Darby A.C."/>
            <person name="Makepeace B.L."/>
        </authorList>
    </citation>
    <scope>NUCLEOTIDE SEQUENCE [LARGE SCALE GENOMIC DNA]</scope>
    <source>
        <strain evidence="3">UoL-UT</strain>
    </source>
</reference>
<dbReference type="Proteomes" id="UP000288716">
    <property type="component" value="Unassembled WGS sequence"/>
</dbReference>
<dbReference type="PANTHER" id="PTHR15832">
    <property type="entry name" value="SHC (SRC HOMOLOGY DOMAIN C-TERMINAL) ADAPTOR HOMOLOG"/>
    <property type="match status" value="1"/>
</dbReference>
<feature type="domain" description="SH2" evidence="2">
    <location>
        <begin position="94"/>
        <end position="192"/>
    </location>
</feature>
<dbReference type="PRINTS" id="PR00401">
    <property type="entry name" value="SH2DOMAIN"/>
</dbReference>
<feature type="domain" description="SH2" evidence="2">
    <location>
        <begin position="1"/>
        <end position="86"/>
    </location>
</feature>
<dbReference type="AlphaFoldDB" id="A0A443SMV9"/>
<keyword evidence="4" id="KW-1185">Reference proteome</keyword>
<evidence type="ECO:0000313" key="4">
    <source>
        <dbReference type="Proteomes" id="UP000288716"/>
    </source>
</evidence>
<dbReference type="InterPro" id="IPR036860">
    <property type="entry name" value="SH2_dom_sf"/>
</dbReference>
<evidence type="ECO:0000313" key="3">
    <source>
        <dbReference type="EMBL" id="RWS28857.1"/>
    </source>
</evidence>
<evidence type="ECO:0000259" key="2">
    <source>
        <dbReference type="PROSITE" id="PS50001"/>
    </source>
</evidence>
<protein>
    <submittedName>
        <fullName evidence="3">Src-like-adapter 2</fullName>
    </submittedName>
</protein>
<dbReference type="VEuPathDB" id="VectorBase:LDEU003184"/>
<dbReference type="Pfam" id="PF00017">
    <property type="entry name" value="SH2"/>
    <property type="match status" value="2"/>
</dbReference>
<dbReference type="Gene3D" id="3.30.505.10">
    <property type="entry name" value="SH2 domain"/>
    <property type="match status" value="2"/>
</dbReference>
<comment type="caution">
    <text evidence="3">The sequence shown here is derived from an EMBL/GenBank/DDBJ whole genome shotgun (WGS) entry which is preliminary data.</text>
</comment>
<gene>
    <name evidence="3" type="ORF">B4U80_10141</name>
</gene>